<gene>
    <name evidence="11" type="ORF">L249_2037</name>
</gene>
<dbReference type="PANTHER" id="PTHR15272">
    <property type="entry name" value="CHROMATIN ASSEMBLY FACTOR 1 SUBUNIT A CAF-1 SUBUNIT A"/>
    <property type="match status" value="1"/>
</dbReference>
<feature type="domain" description="Chromatin assembly factor 1 p150 subunit acidic region" evidence="8">
    <location>
        <begin position="124"/>
        <end position="253"/>
    </location>
</feature>
<evidence type="ECO:0000259" key="9">
    <source>
        <dbReference type="Pfam" id="PF12253"/>
    </source>
</evidence>
<feature type="compositionally biased region" description="Low complexity" evidence="7">
    <location>
        <begin position="99"/>
        <end position="114"/>
    </location>
</feature>
<dbReference type="OrthoDB" id="79480at2759"/>
<feature type="compositionally biased region" description="Acidic residues" evidence="7">
    <location>
        <begin position="401"/>
        <end position="437"/>
    </location>
</feature>
<dbReference type="InterPro" id="IPR022043">
    <property type="entry name" value="CAF1A_DD"/>
</dbReference>
<evidence type="ECO:0000313" key="12">
    <source>
        <dbReference type="Proteomes" id="UP000253664"/>
    </source>
</evidence>
<evidence type="ECO:0000256" key="4">
    <source>
        <dbReference type="ARBA" id="ARBA00023186"/>
    </source>
</evidence>
<name>A0A367LNE2_9HYPO</name>
<feature type="region of interest" description="Disordered" evidence="7">
    <location>
        <begin position="397"/>
        <end position="437"/>
    </location>
</feature>
<evidence type="ECO:0000256" key="7">
    <source>
        <dbReference type="SAM" id="MobiDB-lite"/>
    </source>
</evidence>
<dbReference type="PANTHER" id="PTHR15272:SF0">
    <property type="entry name" value="CHROMATIN ASSEMBLY FACTOR 1 SUBUNIT A"/>
    <property type="match status" value="1"/>
</dbReference>
<keyword evidence="2" id="KW-0235">DNA replication</keyword>
<dbReference type="GO" id="GO:0006334">
    <property type="term" value="P:nucleosome assembly"/>
    <property type="evidence" value="ECO:0007669"/>
    <property type="project" value="TreeGrafter"/>
</dbReference>
<feature type="domain" description="Chromatin assembly factor 1 subunit A dimerization" evidence="9">
    <location>
        <begin position="354"/>
        <end position="430"/>
    </location>
</feature>
<keyword evidence="5" id="KW-0234">DNA repair</keyword>
<feature type="compositionally biased region" description="Basic and acidic residues" evidence="7">
    <location>
        <begin position="122"/>
        <end position="167"/>
    </location>
</feature>
<evidence type="ECO:0000256" key="1">
    <source>
        <dbReference type="ARBA" id="ARBA00004123"/>
    </source>
</evidence>
<dbReference type="Proteomes" id="UP000253664">
    <property type="component" value="Unassembled WGS sequence"/>
</dbReference>
<sequence length="614" mass="68330">MTPLAMEPNIQETEANGRKRTHTEFAGDLQEPSSDASAKPSGSVSVSLSHCSAQPSAAGSAAVDDAACSSPAPSSPRQPLSPSDATTPKRSADKKQSVSPSATTSKTITSASKPAVKRKRLTGGEKEARDRELAEKKKEKEAQAALRAAEKARQEETKAARAKDREEKRKKKEEEDEAKAERKRQKEEEQRRILEDKDKKARSQTKLNFHSFPKTAKKTASTTSSLVNPDSAEAVSKPEPSTYDKLFPPFYVGANVRWTRVVGSMDEETKKAKSDGLDEYIGGRREPKEHAGPLDTVELLGLPSKPPKRGRLHHPVRHIMEKCFEEATRSGNDIAVAERNVELVRERLAKIPRKIISFHQDVRPPYRGTITFVPQAMGMGNMYRLARKTTDKRIPGIDYGYDSEAEWQDEEGEDVDVDDDDEEQDDEDDMDGFLDDSEDAGLSRRVFAKTMEPISSGISFENEAGRASNPGLSKFKMEFMHAGLKQDWGINPFSADYWEPEEKRRSPKTGNSAKGASKMAPPKTQAANALNALRDGEEKTGMKMVKAEHLDEVKRLILQYSDVSKTAIIEVILHEFRSKQGSVSRAEVKNTVEKIAEKKGRHEWILRPGYEIKL</sequence>
<dbReference type="GO" id="GO:0033186">
    <property type="term" value="C:CAF-1 complex"/>
    <property type="evidence" value="ECO:0007669"/>
    <property type="project" value="TreeGrafter"/>
</dbReference>
<keyword evidence="12" id="KW-1185">Reference proteome</keyword>
<evidence type="ECO:0000313" key="11">
    <source>
        <dbReference type="EMBL" id="RCI15930.1"/>
    </source>
</evidence>
<dbReference type="STRING" id="1330021.A0A367LNE2"/>
<dbReference type="InterPro" id="IPR048800">
    <property type="entry name" value="Cac1-like_C"/>
</dbReference>
<dbReference type="GO" id="GO:0005634">
    <property type="term" value="C:nucleus"/>
    <property type="evidence" value="ECO:0007669"/>
    <property type="project" value="UniProtKB-SubCell"/>
</dbReference>
<comment type="subcellular location">
    <subcellularLocation>
        <location evidence="1">Nucleus</location>
    </subcellularLocation>
</comment>
<protein>
    <recommendedName>
        <fullName evidence="13">Chromatin assembly factor 1 subunit A</fullName>
    </recommendedName>
</protein>
<dbReference type="InterPro" id="IPR021644">
    <property type="entry name" value="CAF-1_p150_acidic"/>
</dbReference>
<dbReference type="Pfam" id="PF21796">
    <property type="entry name" value="Cac1_C"/>
    <property type="match status" value="1"/>
</dbReference>
<evidence type="ECO:0000259" key="8">
    <source>
        <dbReference type="Pfam" id="PF11600"/>
    </source>
</evidence>
<evidence type="ECO:0000256" key="2">
    <source>
        <dbReference type="ARBA" id="ARBA00022705"/>
    </source>
</evidence>
<keyword evidence="4" id="KW-0143">Chaperone</keyword>
<dbReference type="GO" id="GO:0006260">
    <property type="term" value="P:DNA replication"/>
    <property type="evidence" value="ECO:0007669"/>
    <property type="project" value="UniProtKB-KW"/>
</dbReference>
<keyword evidence="6" id="KW-0539">Nucleus</keyword>
<dbReference type="Pfam" id="PF12253">
    <property type="entry name" value="CAF1A_dimeriz"/>
    <property type="match status" value="1"/>
</dbReference>
<feature type="region of interest" description="Disordered" evidence="7">
    <location>
        <begin position="500"/>
        <end position="524"/>
    </location>
</feature>
<feature type="region of interest" description="Disordered" evidence="7">
    <location>
        <begin position="1"/>
        <end position="243"/>
    </location>
</feature>
<feature type="domain" description="Chromatin assembly factor 1 subunit Cac1-like C-terminal" evidence="10">
    <location>
        <begin position="550"/>
        <end position="604"/>
    </location>
</feature>
<keyword evidence="3" id="KW-0227">DNA damage</keyword>
<evidence type="ECO:0000259" key="10">
    <source>
        <dbReference type="Pfam" id="PF21796"/>
    </source>
</evidence>
<reference evidence="11 12" key="1">
    <citation type="journal article" date="2015" name="BMC Genomics">
        <title>Insights from the genome of Ophiocordyceps polyrhachis-furcata to pathogenicity and host specificity in insect fungi.</title>
        <authorList>
            <person name="Wichadakul D."/>
            <person name="Kobmoo N."/>
            <person name="Ingsriswang S."/>
            <person name="Tangphatsornruang S."/>
            <person name="Chantasingh D."/>
            <person name="Luangsa-ard J.J."/>
            <person name="Eurwilaichitr L."/>
        </authorList>
    </citation>
    <scope>NUCLEOTIDE SEQUENCE [LARGE SCALE GENOMIC DNA]</scope>
    <source>
        <strain evidence="11 12">BCC 54312</strain>
    </source>
</reference>
<evidence type="ECO:0008006" key="13">
    <source>
        <dbReference type="Google" id="ProtNLM"/>
    </source>
</evidence>
<evidence type="ECO:0000256" key="3">
    <source>
        <dbReference type="ARBA" id="ARBA00022763"/>
    </source>
</evidence>
<dbReference type="AlphaFoldDB" id="A0A367LNE2"/>
<accession>A0A367LNE2</accession>
<organism evidence="11 12">
    <name type="scientific">Ophiocordyceps polyrhachis-furcata BCC 54312</name>
    <dbReference type="NCBI Taxonomy" id="1330021"/>
    <lineage>
        <taxon>Eukaryota</taxon>
        <taxon>Fungi</taxon>
        <taxon>Dikarya</taxon>
        <taxon>Ascomycota</taxon>
        <taxon>Pezizomycotina</taxon>
        <taxon>Sordariomycetes</taxon>
        <taxon>Hypocreomycetidae</taxon>
        <taxon>Hypocreales</taxon>
        <taxon>Ophiocordycipitaceae</taxon>
        <taxon>Ophiocordyceps</taxon>
    </lineage>
</organism>
<dbReference type="EMBL" id="LKCN02000001">
    <property type="protein sequence ID" value="RCI15930.1"/>
    <property type="molecule type" value="Genomic_DNA"/>
</dbReference>
<evidence type="ECO:0000256" key="5">
    <source>
        <dbReference type="ARBA" id="ARBA00023204"/>
    </source>
</evidence>
<proteinExistence type="predicted"/>
<feature type="compositionally biased region" description="Basic and acidic residues" evidence="7">
    <location>
        <begin position="184"/>
        <end position="201"/>
    </location>
</feature>
<evidence type="ECO:0000256" key="6">
    <source>
        <dbReference type="ARBA" id="ARBA00023242"/>
    </source>
</evidence>
<comment type="caution">
    <text evidence="11">The sequence shown here is derived from an EMBL/GenBank/DDBJ whole genome shotgun (WGS) entry which is preliminary data.</text>
</comment>
<dbReference type="Pfam" id="PF11600">
    <property type="entry name" value="CAF1A_acidic"/>
    <property type="match status" value="1"/>
</dbReference>
<feature type="compositionally biased region" description="Low complexity" evidence="7">
    <location>
        <begin position="36"/>
        <end position="84"/>
    </location>
</feature>
<dbReference type="GO" id="GO:0006281">
    <property type="term" value="P:DNA repair"/>
    <property type="evidence" value="ECO:0007669"/>
    <property type="project" value="UniProtKB-KW"/>
</dbReference>